<accession>A0A3A4K5U0</accession>
<comment type="similarity">
    <text evidence="1">Belongs to the AHA1 family.</text>
</comment>
<organism evidence="3 4">
    <name type="scientific">Nocardia panacis</name>
    <dbReference type="NCBI Taxonomy" id="2340916"/>
    <lineage>
        <taxon>Bacteria</taxon>
        <taxon>Bacillati</taxon>
        <taxon>Actinomycetota</taxon>
        <taxon>Actinomycetes</taxon>
        <taxon>Mycobacteriales</taxon>
        <taxon>Nocardiaceae</taxon>
        <taxon>Nocardia</taxon>
    </lineage>
</organism>
<evidence type="ECO:0000259" key="2">
    <source>
        <dbReference type="Pfam" id="PF08327"/>
    </source>
</evidence>
<keyword evidence="4" id="KW-1185">Reference proteome</keyword>
<gene>
    <name evidence="3" type="ORF">D5S18_22280</name>
</gene>
<dbReference type="Gene3D" id="3.30.530.20">
    <property type="match status" value="1"/>
</dbReference>
<dbReference type="RefSeq" id="WP_120043036.1">
    <property type="nucleotide sequence ID" value="NZ_QZFU01000028.1"/>
</dbReference>
<sequence length="171" mass="19077">MSTLEFTSVTQIAAAPERVWAALTEPEDIRRYWFGVAMQSDWQVGSPVKWQNSPEEEFQDLGQVVLAAEPYHRLSYSWHLLQPTHAQLFGWSEAELAEYSKEPRTKVVFDIAAEPDGSLVTVVHSGFAPDSMMYRAISGQLTGSGGWGGLMKNLKILLETGRVHAVRPDQA</sequence>
<dbReference type="Pfam" id="PF08327">
    <property type="entry name" value="AHSA1"/>
    <property type="match status" value="1"/>
</dbReference>
<name>A0A3A4K5U0_9NOCA</name>
<dbReference type="EMBL" id="QZFU01000028">
    <property type="protein sequence ID" value="RJO72510.1"/>
    <property type="molecule type" value="Genomic_DNA"/>
</dbReference>
<proteinExistence type="inferred from homology"/>
<dbReference type="InterPro" id="IPR013538">
    <property type="entry name" value="ASHA1/2-like_C"/>
</dbReference>
<dbReference type="SUPFAM" id="SSF55961">
    <property type="entry name" value="Bet v1-like"/>
    <property type="match status" value="1"/>
</dbReference>
<reference evidence="3 4" key="1">
    <citation type="submission" date="2018-09" db="EMBL/GenBank/DDBJ databases">
        <title>YIM PH21274 draft genome.</title>
        <authorList>
            <person name="Miao C."/>
        </authorList>
    </citation>
    <scope>NUCLEOTIDE SEQUENCE [LARGE SCALE GENOMIC DNA]</scope>
    <source>
        <strain evidence="3 4">YIM PH 21724</strain>
    </source>
</reference>
<protein>
    <submittedName>
        <fullName evidence="3">Transcriptional regulator</fullName>
    </submittedName>
</protein>
<dbReference type="AlphaFoldDB" id="A0A3A4K5U0"/>
<evidence type="ECO:0000256" key="1">
    <source>
        <dbReference type="ARBA" id="ARBA00006817"/>
    </source>
</evidence>
<dbReference type="Proteomes" id="UP000266677">
    <property type="component" value="Unassembled WGS sequence"/>
</dbReference>
<dbReference type="OrthoDB" id="9815653at2"/>
<evidence type="ECO:0000313" key="3">
    <source>
        <dbReference type="EMBL" id="RJO72510.1"/>
    </source>
</evidence>
<feature type="domain" description="Activator of Hsp90 ATPase homologue 1/2-like C-terminal" evidence="2">
    <location>
        <begin position="14"/>
        <end position="159"/>
    </location>
</feature>
<dbReference type="InterPro" id="IPR023393">
    <property type="entry name" value="START-like_dom_sf"/>
</dbReference>
<comment type="caution">
    <text evidence="3">The sequence shown here is derived from an EMBL/GenBank/DDBJ whole genome shotgun (WGS) entry which is preliminary data.</text>
</comment>
<evidence type="ECO:0000313" key="4">
    <source>
        <dbReference type="Proteomes" id="UP000266677"/>
    </source>
</evidence>